<sequence>MIHPTSLTIWLVAGAACGALVWLPDRPPAQAAHVEDRIIAIVNTDLIMLSEMNRELKPEKDRIQRQYRGTELTRQLSIAQSMTLTAMIERRLQLQEAKARSVEVTDQEVKQAVHQLKQQGEKLDEKDPANMKAVREQLTLLKVVDREVRSGVMVADPEMKRYYNEHRDRFSLPEEYTLSQILIRPRSPDDLSDATEKARTVVKLLKQGESFEDLALRYSDGANASRGGRIGLVRQGELLPAIERGVATLVPGGISDVIQSPEGLHIVRLDDKKPKQFRPYDEVRLEIQSLVYQQKSEDMFQDWLADLKNKSYIEIKFESAPSAPSTGDPSPRPLSTNTR</sequence>
<proteinExistence type="predicted"/>
<dbReference type="STRING" id="1325564.NSJP_0928"/>
<evidence type="ECO:0000256" key="1">
    <source>
        <dbReference type="ARBA" id="ARBA00022729"/>
    </source>
</evidence>
<dbReference type="Pfam" id="PF13624">
    <property type="entry name" value="SurA_N_3"/>
    <property type="match status" value="1"/>
</dbReference>
<name>A0A1W1I263_9BACT</name>
<dbReference type="OrthoDB" id="14196at2"/>
<dbReference type="Proteomes" id="UP000192042">
    <property type="component" value="Chromosome I"/>
</dbReference>
<dbReference type="PANTHER" id="PTHR47637">
    <property type="entry name" value="CHAPERONE SURA"/>
    <property type="match status" value="1"/>
</dbReference>
<dbReference type="SUPFAM" id="SSF54534">
    <property type="entry name" value="FKBP-like"/>
    <property type="match status" value="1"/>
</dbReference>
<dbReference type="PANTHER" id="PTHR47637:SF1">
    <property type="entry name" value="CHAPERONE SURA"/>
    <property type="match status" value="1"/>
</dbReference>
<evidence type="ECO:0000256" key="3">
    <source>
        <dbReference type="SAM" id="MobiDB-lite"/>
    </source>
</evidence>
<evidence type="ECO:0000313" key="6">
    <source>
        <dbReference type="Proteomes" id="UP000192042"/>
    </source>
</evidence>
<protein>
    <submittedName>
        <fullName evidence="5">Putative Peptidylprolyl isomerase</fullName>
        <ecNumber evidence="5">5.2.1.8</ecNumber>
    </submittedName>
</protein>
<gene>
    <name evidence="5" type="ORF">NSJP_0928</name>
</gene>
<keyword evidence="2 5" id="KW-0413">Isomerase</keyword>
<keyword evidence="1" id="KW-0732">Signal</keyword>
<reference evidence="5 6" key="1">
    <citation type="submission" date="2017-03" db="EMBL/GenBank/DDBJ databases">
        <authorList>
            <person name="Afonso C.L."/>
            <person name="Miller P.J."/>
            <person name="Scott M.A."/>
            <person name="Spackman E."/>
            <person name="Goraichik I."/>
            <person name="Dimitrov K.M."/>
            <person name="Suarez D.L."/>
            <person name="Swayne D.E."/>
        </authorList>
    </citation>
    <scope>NUCLEOTIDE SEQUENCE [LARGE SCALE GENOMIC DNA]</scope>
    <source>
        <strain evidence="5">Genome sequencing of Nitrospira japonica strain NJ11</strain>
    </source>
</reference>
<feature type="region of interest" description="Disordered" evidence="3">
    <location>
        <begin position="318"/>
        <end position="339"/>
    </location>
</feature>
<dbReference type="InterPro" id="IPR027304">
    <property type="entry name" value="Trigger_fact/SurA_dom_sf"/>
</dbReference>
<keyword evidence="2" id="KW-0697">Rotamase</keyword>
<dbReference type="AlphaFoldDB" id="A0A1W1I263"/>
<dbReference type="Gene3D" id="3.10.50.40">
    <property type="match status" value="1"/>
</dbReference>
<evidence type="ECO:0000256" key="2">
    <source>
        <dbReference type="PROSITE-ProRule" id="PRU00278"/>
    </source>
</evidence>
<keyword evidence="6" id="KW-1185">Reference proteome</keyword>
<dbReference type="InterPro" id="IPR050280">
    <property type="entry name" value="OMP_Chaperone_SurA"/>
</dbReference>
<evidence type="ECO:0000313" key="5">
    <source>
        <dbReference type="EMBL" id="SLM47100.1"/>
    </source>
</evidence>
<accession>A0A1W1I263</accession>
<evidence type="ECO:0000259" key="4">
    <source>
        <dbReference type="PROSITE" id="PS50198"/>
    </source>
</evidence>
<dbReference type="InterPro" id="IPR046357">
    <property type="entry name" value="PPIase_dom_sf"/>
</dbReference>
<dbReference type="Pfam" id="PF13145">
    <property type="entry name" value="Rotamase_2"/>
    <property type="match status" value="1"/>
</dbReference>
<organism evidence="5 6">
    <name type="scientific">Nitrospira japonica</name>
    <dbReference type="NCBI Taxonomy" id="1325564"/>
    <lineage>
        <taxon>Bacteria</taxon>
        <taxon>Pseudomonadati</taxon>
        <taxon>Nitrospirota</taxon>
        <taxon>Nitrospiria</taxon>
        <taxon>Nitrospirales</taxon>
        <taxon>Nitrospiraceae</taxon>
        <taxon>Nitrospira</taxon>
    </lineage>
</organism>
<dbReference type="SUPFAM" id="SSF109998">
    <property type="entry name" value="Triger factor/SurA peptide-binding domain-like"/>
    <property type="match status" value="1"/>
</dbReference>
<feature type="domain" description="PpiC" evidence="4">
    <location>
        <begin position="173"/>
        <end position="271"/>
    </location>
</feature>
<dbReference type="Gene3D" id="1.10.4030.10">
    <property type="entry name" value="Porin chaperone SurA, peptide-binding domain"/>
    <property type="match status" value="1"/>
</dbReference>
<dbReference type="EMBL" id="LT828648">
    <property type="protein sequence ID" value="SLM47100.1"/>
    <property type="molecule type" value="Genomic_DNA"/>
</dbReference>
<feature type="compositionally biased region" description="Polar residues" evidence="3">
    <location>
        <begin position="322"/>
        <end position="339"/>
    </location>
</feature>
<dbReference type="GO" id="GO:0003755">
    <property type="term" value="F:peptidyl-prolyl cis-trans isomerase activity"/>
    <property type="evidence" value="ECO:0007669"/>
    <property type="project" value="UniProtKB-KW"/>
</dbReference>
<dbReference type="InterPro" id="IPR000297">
    <property type="entry name" value="PPIase_PpiC"/>
</dbReference>
<dbReference type="KEGG" id="nja:NSJP_0928"/>
<dbReference type="PROSITE" id="PS50198">
    <property type="entry name" value="PPIC_PPIASE_2"/>
    <property type="match status" value="1"/>
</dbReference>
<dbReference type="EC" id="5.2.1.8" evidence="5"/>